<evidence type="ECO:0000313" key="2">
    <source>
        <dbReference type="Proteomes" id="UP000006527"/>
    </source>
</evidence>
<accession>E3SL11</accession>
<evidence type="ECO:0000313" key="1">
    <source>
        <dbReference type="EMBL" id="ADO98159.1"/>
    </source>
</evidence>
<dbReference type="KEGG" id="vg:10328662"/>
<proteinExistence type="predicted"/>
<protein>
    <submittedName>
        <fullName evidence="1">Uncharacterized protein</fullName>
    </submittedName>
</protein>
<reference evidence="1 2" key="1">
    <citation type="journal article" date="2010" name="Environ. Microbiol.">
        <title>Genomic analysis of oceanic cyanobacterial myoviruses compared with T4-like myoviruses from diverse hosts and environments.</title>
        <authorList>
            <person name="Sullivan M.B."/>
            <person name="Huang K.H."/>
            <person name="Ignacio-Espinoza J.C."/>
            <person name="Berlin A.M."/>
            <person name="Kelly L."/>
            <person name="Weigele P.R."/>
            <person name="DeFrancesco A.S."/>
            <person name="Kern S.E."/>
            <person name="Thompson L.R."/>
            <person name="Young S."/>
            <person name="Yandava C."/>
            <person name="Fu R."/>
            <person name="Krastins B."/>
            <person name="Chase M."/>
            <person name="Sarracino D."/>
            <person name="Osburne M.S."/>
            <person name="Henn M.R."/>
            <person name="Chisholm S.W."/>
        </authorList>
    </citation>
    <scope>NUCLEOTIDE SEQUENCE [LARGE SCALE GENOMIC DNA]</scope>
    <source>
        <strain evidence="1">8109-3</strain>
    </source>
</reference>
<organism evidence="1 2">
    <name type="scientific">Synechococcus phage S-SSM7</name>
    <dbReference type="NCBI Taxonomy" id="445686"/>
    <lineage>
        <taxon>Viruses</taxon>
        <taxon>Duplodnaviria</taxon>
        <taxon>Heunggongvirae</taxon>
        <taxon>Uroviricota</taxon>
        <taxon>Caudoviricetes</taxon>
        <taxon>Pantevenvirales</taxon>
        <taxon>Kyanoviridae</taxon>
        <taxon>Lipsvirus</taxon>
        <taxon>Lipsvirus ssm7</taxon>
    </lineage>
</organism>
<name>E3SL11_9CAUD</name>
<keyword evidence="2" id="KW-1185">Reference proteome</keyword>
<gene>
    <name evidence="1" type="ORF">SSSM7_093</name>
</gene>
<dbReference type="Proteomes" id="UP000006527">
    <property type="component" value="Segment"/>
</dbReference>
<dbReference type="RefSeq" id="YP_004324146.1">
    <property type="nucleotide sequence ID" value="NC_015287.1"/>
</dbReference>
<dbReference type="GeneID" id="10328662"/>
<dbReference type="EMBL" id="GU071098">
    <property type="protein sequence ID" value="ADO98159.1"/>
    <property type="molecule type" value="Genomic_DNA"/>
</dbReference>
<sequence length="55" mass="6807">MKTTQEMNVELDIKVLEYIYESVQFRLENDTHLLYHPDIRKDLEDMLAEWEDEYL</sequence>